<dbReference type="InParanoid" id="C1EI65"/>
<reference evidence="2 3" key="1">
    <citation type="journal article" date="2009" name="Science">
        <title>Green evolution and dynamic adaptations revealed by genomes of the marine picoeukaryotes Micromonas.</title>
        <authorList>
            <person name="Worden A.Z."/>
            <person name="Lee J.H."/>
            <person name="Mock T."/>
            <person name="Rouze P."/>
            <person name="Simmons M.P."/>
            <person name="Aerts A.L."/>
            <person name="Allen A.E."/>
            <person name="Cuvelier M.L."/>
            <person name="Derelle E."/>
            <person name="Everett M.V."/>
            <person name="Foulon E."/>
            <person name="Grimwood J."/>
            <person name="Gundlach H."/>
            <person name="Henrissat B."/>
            <person name="Napoli C."/>
            <person name="McDonald S.M."/>
            <person name="Parker M.S."/>
            <person name="Rombauts S."/>
            <person name="Salamov A."/>
            <person name="Von Dassow P."/>
            <person name="Badger J.H."/>
            <person name="Coutinho P.M."/>
            <person name="Demir E."/>
            <person name="Dubchak I."/>
            <person name="Gentemann C."/>
            <person name="Eikrem W."/>
            <person name="Gready J.E."/>
            <person name="John U."/>
            <person name="Lanier W."/>
            <person name="Lindquist E.A."/>
            <person name="Lucas S."/>
            <person name="Mayer K.F."/>
            <person name="Moreau H."/>
            <person name="Not F."/>
            <person name="Otillar R."/>
            <person name="Panaud O."/>
            <person name="Pangilinan J."/>
            <person name="Paulsen I."/>
            <person name="Piegu B."/>
            <person name="Poliakov A."/>
            <person name="Robbens S."/>
            <person name="Schmutz J."/>
            <person name="Toulza E."/>
            <person name="Wyss T."/>
            <person name="Zelensky A."/>
            <person name="Zhou K."/>
            <person name="Armbrust E.V."/>
            <person name="Bhattacharya D."/>
            <person name="Goodenough U.W."/>
            <person name="Van de Peer Y."/>
            <person name="Grigoriev I.V."/>
        </authorList>
    </citation>
    <scope>NUCLEOTIDE SEQUENCE [LARGE SCALE GENOMIC DNA]</scope>
    <source>
        <strain evidence="3">RCC299 / NOUM17</strain>
    </source>
</reference>
<feature type="region of interest" description="Disordered" evidence="1">
    <location>
        <begin position="120"/>
        <end position="144"/>
    </location>
</feature>
<feature type="compositionally biased region" description="Basic and acidic residues" evidence="1">
    <location>
        <begin position="126"/>
        <end position="135"/>
    </location>
</feature>
<feature type="compositionally biased region" description="Basic and acidic residues" evidence="1">
    <location>
        <begin position="64"/>
        <end position="74"/>
    </location>
</feature>
<feature type="compositionally biased region" description="Low complexity" evidence="1">
    <location>
        <begin position="221"/>
        <end position="231"/>
    </location>
</feature>
<accession>C1EI65</accession>
<feature type="region of interest" description="Disordered" evidence="1">
    <location>
        <begin position="207"/>
        <end position="240"/>
    </location>
</feature>
<feature type="region of interest" description="Disordered" evidence="1">
    <location>
        <begin position="258"/>
        <end position="297"/>
    </location>
</feature>
<dbReference type="Proteomes" id="UP000002009">
    <property type="component" value="Chromosome 15"/>
</dbReference>
<dbReference type="AlphaFoldDB" id="C1EI65"/>
<feature type="region of interest" description="Disordered" evidence="1">
    <location>
        <begin position="1"/>
        <end position="25"/>
    </location>
</feature>
<proteinExistence type="predicted"/>
<feature type="region of interest" description="Disordered" evidence="1">
    <location>
        <begin position="164"/>
        <end position="192"/>
    </location>
</feature>
<dbReference type="GeneID" id="8249302"/>
<dbReference type="OMA" id="SIWRNGA"/>
<feature type="compositionally biased region" description="Basic and acidic residues" evidence="1">
    <location>
        <begin position="1"/>
        <end position="14"/>
    </location>
</feature>
<dbReference type="RefSeq" id="XP_002506547.1">
    <property type="nucleotide sequence ID" value="XM_002506501.1"/>
</dbReference>
<gene>
    <name evidence="2" type="ORF">MICPUN_64468</name>
</gene>
<dbReference type="KEGG" id="mis:MICPUN_64468"/>
<feature type="region of interest" description="Disordered" evidence="1">
    <location>
        <begin position="59"/>
        <end position="95"/>
    </location>
</feature>
<evidence type="ECO:0000313" key="3">
    <source>
        <dbReference type="Proteomes" id="UP000002009"/>
    </source>
</evidence>
<protein>
    <submittedName>
        <fullName evidence="2">Uncharacterized protein</fullName>
    </submittedName>
</protein>
<dbReference type="EMBL" id="CP001333">
    <property type="protein sequence ID" value="ACO67805.1"/>
    <property type="molecule type" value="Genomic_DNA"/>
</dbReference>
<sequence length="455" mass="47596">MRRFGTESTRRSSSREATAPRVDEAAMQAKLKELRGLMASEHAARETIRDIAELNGGSIWRSSRRPEERTRDPVRTSAGSIPGRGAHAHRIGPRLRDLSAEDMSLVERARARASAEVARVGPVASRRPDIPERRPGAASRGAGRVRTSVDVIDHLRPDLIARAMGANSRPTPAHRSSRPGVSTPTARPQSPRVEHVVLHSADLRGQLGEGRLVPRPPPGLGPSSRAMPRPASGGGARAGRFGGVGMTLDGAATLDDDLSAVEPVGGGGRPPTGERRRAPTDPGGASSWRSSTRDGADVLTMRGDDGGDGDGVVGSVTAGGVEIVDESGGALLRGEFDEEANARAFAEALREWRGGGGGGEEGVGGEELVAGGDKELVVRESTRPTTAAAEIDVQTDGAGGGLYTGARRSSSPWGVAARPLAAKPGASYFERLFAKNVERMAGKKVSAWMESTRAK</sequence>
<evidence type="ECO:0000313" key="2">
    <source>
        <dbReference type="EMBL" id="ACO67805.1"/>
    </source>
</evidence>
<keyword evidence="3" id="KW-1185">Reference proteome</keyword>
<evidence type="ECO:0000256" key="1">
    <source>
        <dbReference type="SAM" id="MobiDB-lite"/>
    </source>
</evidence>
<feature type="compositionally biased region" description="Polar residues" evidence="1">
    <location>
        <begin position="179"/>
        <end position="188"/>
    </location>
</feature>
<organism evidence="2 3">
    <name type="scientific">Micromonas commoda (strain RCC299 / NOUM17 / CCMP2709)</name>
    <name type="common">Picoplanktonic green alga</name>
    <dbReference type="NCBI Taxonomy" id="296587"/>
    <lineage>
        <taxon>Eukaryota</taxon>
        <taxon>Viridiplantae</taxon>
        <taxon>Chlorophyta</taxon>
        <taxon>Mamiellophyceae</taxon>
        <taxon>Mamiellales</taxon>
        <taxon>Mamiellaceae</taxon>
        <taxon>Micromonas</taxon>
    </lineage>
</organism>
<name>C1EI65_MICCC</name>